<name>A8WR23_CAEBR</name>
<organism evidence="3 4">
    <name type="scientific">Caenorhabditis briggsae</name>
    <dbReference type="NCBI Taxonomy" id="6238"/>
    <lineage>
        <taxon>Eukaryota</taxon>
        <taxon>Metazoa</taxon>
        <taxon>Ecdysozoa</taxon>
        <taxon>Nematoda</taxon>
        <taxon>Chromadorea</taxon>
        <taxon>Rhabditida</taxon>
        <taxon>Rhabditina</taxon>
        <taxon>Rhabditomorpha</taxon>
        <taxon>Rhabditoidea</taxon>
        <taxon>Rhabditidae</taxon>
        <taxon>Peloderinae</taxon>
        <taxon>Caenorhabditis</taxon>
    </lineage>
</organism>
<protein>
    <submittedName>
        <fullName evidence="3">Protein CBG01697</fullName>
    </submittedName>
</protein>
<dbReference type="EMBL" id="HE601298">
    <property type="protein sequence ID" value="CAP22931.2"/>
    <property type="molecule type" value="Genomic_DNA"/>
</dbReference>
<dbReference type="RefSeq" id="XP_045091907.1">
    <property type="nucleotide sequence ID" value="XM_045235857.1"/>
</dbReference>
<accession>A8WR23</accession>
<dbReference type="WormBase" id="CBG01697">
    <property type="protein sequence ID" value="CBP39770"/>
    <property type="gene ID" value="WBGene00024892"/>
</dbReference>
<dbReference type="CTD" id="8576131"/>
<dbReference type="InParanoid" id="A8WR23"/>
<reference evidence="3 4" key="1">
    <citation type="journal article" date="2003" name="PLoS Biol.">
        <title>The genome sequence of Caenorhabditis briggsae: a platform for comparative genomics.</title>
        <authorList>
            <person name="Stein L.D."/>
            <person name="Bao Z."/>
            <person name="Blasiar D."/>
            <person name="Blumenthal T."/>
            <person name="Brent M.R."/>
            <person name="Chen N."/>
            <person name="Chinwalla A."/>
            <person name="Clarke L."/>
            <person name="Clee C."/>
            <person name="Coghlan A."/>
            <person name="Coulson A."/>
            <person name="D'Eustachio P."/>
            <person name="Fitch D.H."/>
            <person name="Fulton L.A."/>
            <person name="Fulton R.E."/>
            <person name="Griffiths-Jones S."/>
            <person name="Harris T.W."/>
            <person name="Hillier L.W."/>
            <person name="Kamath R."/>
            <person name="Kuwabara P.E."/>
            <person name="Mardis E.R."/>
            <person name="Marra M.A."/>
            <person name="Miner T.L."/>
            <person name="Minx P."/>
            <person name="Mullikin J.C."/>
            <person name="Plumb R.W."/>
            <person name="Rogers J."/>
            <person name="Schein J.E."/>
            <person name="Sohrmann M."/>
            <person name="Spieth J."/>
            <person name="Stajich J.E."/>
            <person name="Wei C."/>
            <person name="Willey D."/>
            <person name="Wilson R.K."/>
            <person name="Durbin R."/>
            <person name="Waterston R.H."/>
        </authorList>
    </citation>
    <scope>NUCLEOTIDE SEQUENCE [LARGE SCALE GENOMIC DNA]</scope>
    <source>
        <strain evidence="3 4">AF16</strain>
    </source>
</reference>
<evidence type="ECO:0000259" key="2">
    <source>
        <dbReference type="Pfam" id="PF24982"/>
    </source>
</evidence>
<feature type="domain" description="DUF7773" evidence="2">
    <location>
        <begin position="136"/>
        <end position="249"/>
    </location>
</feature>
<dbReference type="Proteomes" id="UP000008549">
    <property type="component" value="Unassembled WGS sequence"/>
</dbReference>
<feature type="region of interest" description="Disordered" evidence="1">
    <location>
        <begin position="60"/>
        <end position="91"/>
    </location>
</feature>
<sequence>MKPHFPPNTILCLELTIWTSSCQTRLFSENWQHQNRKLVGSSTRRTAHYGFCCCSPSPTRGLASRQKEAEHQQKERRDRSRREGRTEESPVPTCYCYSTADEGEGMSLVPVMMGTSMKDTILQWIMIWIGIQSVSALECYDSSYPVPHRRTECGDNMKCYSEYYAVNRSGTIRQYYDRFCVHESHCLYRGIDESCPTLAQLDHKMQSLFTKHHAKSQVNSIRFSEFCCCSTNLCNDVNHKRVYDKYGLQITFADNVFTDASSSRTNIVSISFLICIILYFVSIL</sequence>
<feature type="compositionally biased region" description="Basic and acidic residues" evidence="1">
    <location>
        <begin position="65"/>
        <end position="88"/>
    </location>
</feature>
<keyword evidence="4" id="KW-1185">Reference proteome</keyword>
<proteinExistence type="predicted"/>
<dbReference type="HOGENOM" id="CLU_980809_0_0_1"/>
<gene>
    <name evidence="3 5" type="ORF">CBG01697</name>
    <name evidence="3" type="ORF">CBG_01697</name>
</gene>
<dbReference type="KEGG" id="cbr:CBG_01697"/>
<evidence type="ECO:0000256" key="1">
    <source>
        <dbReference type="SAM" id="MobiDB-lite"/>
    </source>
</evidence>
<dbReference type="GeneID" id="8576131"/>
<dbReference type="FunCoup" id="A8WR23">
    <property type="interactions" value="128"/>
</dbReference>
<reference evidence="3 4" key="2">
    <citation type="journal article" date="2011" name="PLoS Genet.">
        <title>Caenorhabditis briggsae recombinant inbred line genotypes reveal inter-strain incompatibility and the evolution of recombination.</title>
        <authorList>
            <person name="Ross J.A."/>
            <person name="Koboldt D.C."/>
            <person name="Staisch J.E."/>
            <person name="Chamberlin H.M."/>
            <person name="Gupta B.P."/>
            <person name="Miller R.D."/>
            <person name="Baird S.E."/>
            <person name="Haag E.S."/>
        </authorList>
    </citation>
    <scope>NUCLEOTIDE SEQUENCE [LARGE SCALE GENOMIC DNA]</scope>
    <source>
        <strain evidence="3 4">AF16</strain>
    </source>
</reference>
<evidence type="ECO:0000313" key="3">
    <source>
        <dbReference type="EMBL" id="CAP22931.2"/>
    </source>
</evidence>
<dbReference type="InterPro" id="IPR056675">
    <property type="entry name" value="DUF7773"/>
</dbReference>
<dbReference type="AlphaFoldDB" id="A8WR23"/>
<dbReference type="eggNOG" id="ENOG502RWD7">
    <property type="taxonomic scope" value="Eukaryota"/>
</dbReference>
<dbReference type="Pfam" id="PF24982">
    <property type="entry name" value="DUF7773"/>
    <property type="match status" value="1"/>
</dbReference>
<evidence type="ECO:0000313" key="4">
    <source>
        <dbReference type="Proteomes" id="UP000008549"/>
    </source>
</evidence>
<evidence type="ECO:0000313" key="5">
    <source>
        <dbReference type="WormBase" id="CBG01697"/>
    </source>
</evidence>